<feature type="chain" id="PRO_5047123446" description="NAD(P)-binding domain-containing protein" evidence="1">
    <location>
        <begin position="26"/>
        <end position="217"/>
    </location>
</feature>
<dbReference type="Pfam" id="PF13460">
    <property type="entry name" value="NAD_binding_10"/>
    <property type="match status" value="1"/>
</dbReference>
<evidence type="ECO:0000313" key="3">
    <source>
        <dbReference type="EMBL" id="CAK8688179.1"/>
    </source>
</evidence>
<dbReference type="SUPFAM" id="SSF51735">
    <property type="entry name" value="NAD(P)-binding Rossmann-fold domains"/>
    <property type="match status" value="1"/>
</dbReference>
<dbReference type="PANTHER" id="PTHR43355">
    <property type="entry name" value="FLAVIN REDUCTASE (NADPH)"/>
    <property type="match status" value="1"/>
</dbReference>
<sequence length="217" mass="24315">MAIKLLVLGGTGMLGLIVLEKAANAENVQVTAFVRTPSKIPQNVREKIKVVVGDIMSKDDVSNALTDQDVVISCIGKRKDLGTTRVYSQGIRNIVEGMRNQNVKYLQLMGISFFLPNEFRPPRIFMPVIPDAENMIEYIKTVEDITWVATMAPNISNQEYTGTCKVEIDKLPGPWNVTKHDLADWLVTSVMDQSKMDEYKHKLVGISSMSTRYCMIS</sequence>
<dbReference type="EMBL" id="CAWYQH010000108">
    <property type="protein sequence ID" value="CAK8688179.1"/>
    <property type="molecule type" value="Genomic_DNA"/>
</dbReference>
<reference evidence="3 4" key="1">
    <citation type="submission" date="2024-02" db="EMBL/GenBank/DDBJ databases">
        <authorList>
            <person name="Daric V."/>
            <person name="Darras S."/>
        </authorList>
    </citation>
    <scope>NUCLEOTIDE SEQUENCE [LARGE SCALE GENOMIC DNA]</scope>
</reference>
<evidence type="ECO:0000313" key="4">
    <source>
        <dbReference type="Proteomes" id="UP001642483"/>
    </source>
</evidence>
<feature type="signal peptide" evidence="1">
    <location>
        <begin position="1"/>
        <end position="25"/>
    </location>
</feature>
<dbReference type="PANTHER" id="PTHR43355:SF2">
    <property type="entry name" value="FLAVIN REDUCTASE (NADPH)"/>
    <property type="match status" value="1"/>
</dbReference>
<accession>A0ABP0G8P6</accession>
<gene>
    <name evidence="3" type="ORF">CVLEPA_LOCUS20205</name>
</gene>
<keyword evidence="4" id="KW-1185">Reference proteome</keyword>
<dbReference type="InterPro" id="IPR051606">
    <property type="entry name" value="Polyketide_Oxido-like"/>
</dbReference>
<organism evidence="3 4">
    <name type="scientific">Clavelina lepadiformis</name>
    <name type="common">Light-bulb sea squirt</name>
    <name type="synonym">Ascidia lepadiformis</name>
    <dbReference type="NCBI Taxonomy" id="159417"/>
    <lineage>
        <taxon>Eukaryota</taxon>
        <taxon>Metazoa</taxon>
        <taxon>Chordata</taxon>
        <taxon>Tunicata</taxon>
        <taxon>Ascidiacea</taxon>
        <taxon>Aplousobranchia</taxon>
        <taxon>Clavelinidae</taxon>
        <taxon>Clavelina</taxon>
    </lineage>
</organism>
<protein>
    <recommendedName>
        <fullName evidence="2">NAD(P)-binding domain-containing protein</fullName>
    </recommendedName>
</protein>
<dbReference type="Proteomes" id="UP001642483">
    <property type="component" value="Unassembled WGS sequence"/>
</dbReference>
<proteinExistence type="predicted"/>
<dbReference type="InterPro" id="IPR016040">
    <property type="entry name" value="NAD(P)-bd_dom"/>
</dbReference>
<evidence type="ECO:0000259" key="2">
    <source>
        <dbReference type="Pfam" id="PF13460"/>
    </source>
</evidence>
<name>A0ABP0G8P6_CLALP</name>
<evidence type="ECO:0000256" key="1">
    <source>
        <dbReference type="SAM" id="SignalP"/>
    </source>
</evidence>
<dbReference type="Gene3D" id="3.40.50.720">
    <property type="entry name" value="NAD(P)-binding Rossmann-like Domain"/>
    <property type="match status" value="1"/>
</dbReference>
<comment type="caution">
    <text evidence="3">The sequence shown here is derived from an EMBL/GenBank/DDBJ whole genome shotgun (WGS) entry which is preliminary data.</text>
</comment>
<keyword evidence="1" id="KW-0732">Signal</keyword>
<feature type="domain" description="NAD(P)-binding" evidence="2">
    <location>
        <begin position="9"/>
        <end position="192"/>
    </location>
</feature>
<dbReference type="InterPro" id="IPR036291">
    <property type="entry name" value="NAD(P)-bd_dom_sf"/>
</dbReference>